<reference evidence="3" key="1">
    <citation type="submission" date="2017-04" db="EMBL/GenBank/DDBJ databases">
        <authorList>
            <person name="Varghese N."/>
            <person name="Submissions S."/>
        </authorList>
    </citation>
    <scope>NUCLEOTIDE SEQUENCE [LARGE SCALE GENOMIC DNA]</scope>
    <source>
        <strain evidence="3">Dd16</strain>
    </source>
</reference>
<dbReference type="PANTHER" id="PTHR34109:SF1">
    <property type="entry name" value="VOC DOMAIN-CONTAINING PROTEIN"/>
    <property type="match status" value="1"/>
</dbReference>
<dbReference type="Pfam" id="PF00903">
    <property type="entry name" value="Glyoxalase"/>
    <property type="match status" value="1"/>
</dbReference>
<dbReference type="PANTHER" id="PTHR34109">
    <property type="entry name" value="BNAUNNG04460D PROTEIN-RELATED"/>
    <property type="match status" value="1"/>
</dbReference>
<protein>
    <submittedName>
        <fullName evidence="2">Uncharacterized conserved protein PhnB, glyoxalase superfamily</fullName>
    </submittedName>
</protein>
<accession>A0A1X7G191</accession>
<dbReference type="RefSeq" id="WP_085217579.1">
    <property type="nucleotide sequence ID" value="NZ_LT840185.1"/>
</dbReference>
<dbReference type="InterPro" id="IPR037523">
    <property type="entry name" value="VOC_core"/>
</dbReference>
<dbReference type="PROSITE" id="PS51819">
    <property type="entry name" value="VOC"/>
    <property type="match status" value="1"/>
</dbReference>
<evidence type="ECO:0000313" key="3">
    <source>
        <dbReference type="Proteomes" id="UP000192934"/>
    </source>
</evidence>
<dbReference type="AlphaFoldDB" id="A0A1X7G191"/>
<feature type="domain" description="VOC" evidence="1">
    <location>
        <begin position="4"/>
        <end position="136"/>
    </location>
</feature>
<dbReference type="InterPro" id="IPR004360">
    <property type="entry name" value="Glyas_Fos-R_dOase_dom"/>
</dbReference>
<dbReference type="Gene3D" id="3.30.720.110">
    <property type="match status" value="1"/>
</dbReference>
<dbReference type="OrthoDB" id="9806868at2"/>
<sequence>MTVKPAIIPCLTYRDAPAAIAFLCDAFGFARHAVHADETNPSIVHHAQLVREGQMIMLSSDGGETEFQRKARMLHPAEAKGVTQTLYVVTDDVDAHAARATAAGAEILLAPTDQDYGGRNYSARDPEGYVWSFGDYDPFAETA</sequence>
<evidence type="ECO:0000259" key="1">
    <source>
        <dbReference type="PROSITE" id="PS51819"/>
    </source>
</evidence>
<dbReference type="Proteomes" id="UP000192934">
    <property type="component" value="Chromosome I"/>
</dbReference>
<proteinExistence type="predicted"/>
<dbReference type="InterPro" id="IPR029068">
    <property type="entry name" value="Glyas_Bleomycin-R_OHBP_Dase"/>
</dbReference>
<dbReference type="SUPFAM" id="SSF54593">
    <property type="entry name" value="Glyoxalase/Bleomycin resistance protein/Dihydroxybiphenyl dioxygenase"/>
    <property type="match status" value="1"/>
</dbReference>
<dbReference type="STRING" id="941907.SAMN06295910_0750"/>
<dbReference type="Gene3D" id="3.30.720.120">
    <property type="match status" value="1"/>
</dbReference>
<organism evidence="2 3">
    <name type="scientific">Allosphingosinicella indica</name>
    <dbReference type="NCBI Taxonomy" id="941907"/>
    <lineage>
        <taxon>Bacteria</taxon>
        <taxon>Pseudomonadati</taxon>
        <taxon>Pseudomonadota</taxon>
        <taxon>Alphaproteobacteria</taxon>
        <taxon>Sphingomonadales</taxon>
        <taxon>Sphingomonadaceae</taxon>
        <taxon>Allosphingosinicella</taxon>
    </lineage>
</organism>
<keyword evidence="3" id="KW-1185">Reference proteome</keyword>
<dbReference type="EMBL" id="LT840185">
    <property type="protein sequence ID" value="SMF61757.1"/>
    <property type="molecule type" value="Genomic_DNA"/>
</dbReference>
<gene>
    <name evidence="2" type="ORF">SAMN06295910_0750</name>
</gene>
<name>A0A1X7G191_9SPHN</name>
<evidence type="ECO:0000313" key="2">
    <source>
        <dbReference type="EMBL" id="SMF61757.1"/>
    </source>
</evidence>